<proteinExistence type="predicted"/>
<name>A0AAV4S1N2_9ARAC</name>
<dbReference type="Proteomes" id="UP001054837">
    <property type="component" value="Unassembled WGS sequence"/>
</dbReference>
<dbReference type="AlphaFoldDB" id="A0AAV4S1N2"/>
<dbReference type="EMBL" id="BPLQ01006933">
    <property type="protein sequence ID" value="GIY26292.1"/>
    <property type="molecule type" value="Genomic_DNA"/>
</dbReference>
<evidence type="ECO:0000313" key="1">
    <source>
        <dbReference type="EMBL" id="GIY26292.1"/>
    </source>
</evidence>
<organism evidence="1 2">
    <name type="scientific">Caerostris darwini</name>
    <dbReference type="NCBI Taxonomy" id="1538125"/>
    <lineage>
        <taxon>Eukaryota</taxon>
        <taxon>Metazoa</taxon>
        <taxon>Ecdysozoa</taxon>
        <taxon>Arthropoda</taxon>
        <taxon>Chelicerata</taxon>
        <taxon>Arachnida</taxon>
        <taxon>Araneae</taxon>
        <taxon>Araneomorphae</taxon>
        <taxon>Entelegynae</taxon>
        <taxon>Araneoidea</taxon>
        <taxon>Araneidae</taxon>
        <taxon>Caerostris</taxon>
    </lineage>
</organism>
<gene>
    <name evidence="1" type="ORF">CDAR_513071</name>
</gene>
<evidence type="ECO:0000313" key="2">
    <source>
        <dbReference type="Proteomes" id="UP001054837"/>
    </source>
</evidence>
<feature type="non-terminal residue" evidence="1">
    <location>
        <position position="84"/>
    </location>
</feature>
<evidence type="ECO:0008006" key="3">
    <source>
        <dbReference type="Google" id="ProtNLM"/>
    </source>
</evidence>
<protein>
    <recommendedName>
        <fullName evidence="3">LAGLIDADG homing endonuclease</fullName>
    </recommendedName>
</protein>
<sequence length="84" mass="9929">MFHSRLGYKGDITYRNFSTEQELEIYCFIKQKDYDDNIVGTVFNNINKNENKLPASLDYKIRYGGFANFYTNSKYRANGPNYET</sequence>
<comment type="caution">
    <text evidence="1">The sequence shown here is derived from an EMBL/GenBank/DDBJ whole genome shotgun (WGS) entry which is preliminary data.</text>
</comment>
<reference evidence="1 2" key="1">
    <citation type="submission" date="2021-06" db="EMBL/GenBank/DDBJ databases">
        <title>Caerostris darwini draft genome.</title>
        <authorList>
            <person name="Kono N."/>
            <person name="Arakawa K."/>
        </authorList>
    </citation>
    <scope>NUCLEOTIDE SEQUENCE [LARGE SCALE GENOMIC DNA]</scope>
</reference>
<accession>A0AAV4S1N2</accession>
<keyword evidence="2" id="KW-1185">Reference proteome</keyword>